<protein>
    <submittedName>
        <fullName evidence="2">Uncharacterized protein</fullName>
    </submittedName>
</protein>
<dbReference type="EMBL" id="JAACXV010000229">
    <property type="protein sequence ID" value="KAF7281704.1"/>
    <property type="molecule type" value="Genomic_DNA"/>
</dbReference>
<accession>A0A834IKX1</accession>
<dbReference type="Proteomes" id="UP000625711">
    <property type="component" value="Unassembled WGS sequence"/>
</dbReference>
<gene>
    <name evidence="2" type="ORF">GWI33_004422</name>
</gene>
<comment type="caution">
    <text evidence="2">The sequence shown here is derived from an EMBL/GenBank/DDBJ whole genome shotgun (WGS) entry which is preliminary data.</text>
</comment>
<feature type="region of interest" description="Disordered" evidence="1">
    <location>
        <begin position="69"/>
        <end position="88"/>
    </location>
</feature>
<evidence type="ECO:0000256" key="1">
    <source>
        <dbReference type="SAM" id="MobiDB-lite"/>
    </source>
</evidence>
<feature type="compositionally biased region" description="Basic and acidic residues" evidence="1">
    <location>
        <begin position="133"/>
        <end position="146"/>
    </location>
</feature>
<reference evidence="2" key="1">
    <citation type="submission" date="2020-08" db="EMBL/GenBank/DDBJ databases">
        <title>Genome sequencing and assembly of the red palm weevil Rhynchophorus ferrugineus.</title>
        <authorList>
            <person name="Dias G.B."/>
            <person name="Bergman C.M."/>
            <person name="Manee M."/>
        </authorList>
    </citation>
    <scope>NUCLEOTIDE SEQUENCE</scope>
    <source>
        <strain evidence="2">AA-2017</strain>
        <tissue evidence="2">Whole larva</tissue>
    </source>
</reference>
<proteinExistence type="predicted"/>
<sequence length="146" mass="16305">MRSSEKKYFVSVKKKMNQWKIKRTLLLNTSSFSPSPAPNVALPNSTWPAPTQNCPLICHCGKVPCGRNDREGVTGREGGASPRSPSNHRSFLYRLRSQSVDFRGLDVCLWLTMRLCLMSKTPAWGSGAVGEQRGYKGDQSRKDEIS</sequence>
<name>A0A834IKX1_RHYFE</name>
<evidence type="ECO:0000313" key="3">
    <source>
        <dbReference type="Proteomes" id="UP000625711"/>
    </source>
</evidence>
<evidence type="ECO:0000313" key="2">
    <source>
        <dbReference type="EMBL" id="KAF7281704.1"/>
    </source>
</evidence>
<dbReference type="AlphaFoldDB" id="A0A834IKX1"/>
<feature type="region of interest" description="Disordered" evidence="1">
    <location>
        <begin position="127"/>
        <end position="146"/>
    </location>
</feature>
<keyword evidence="3" id="KW-1185">Reference proteome</keyword>
<organism evidence="2 3">
    <name type="scientific">Rhynchophorus ferrugineus</name>
    <name type="common">Red palm weevil</name>
    <name type="synonym">Curculio ferrugineus</name>
    <dbReference type="NCBI Taxonomy" id="354439"/>
    <lineage>
        <taxon>Eukaryota</taxon>
        <taxon>Metazoa</taxon>
        <taxon>Ecdysozoa</taxon>
        <taxon>Arthropoda</taxon>
        <taxon>Hexapoda</taxon>
        <taxon>Insecta</taxon>
        <taxon>Pterygota</taxon>
        <taxon>Neoptera</taxon>
        <taxon>Endopterygota</taxon>
        <taxon>Coleoptera</taxon>
        <taxon>Polyphaga</taxon>
        <taxon>Cucujiformia</taxon>
        <taxon>Curculionidae</taxon>
        <taxon>Dryophthorinae</taxon>
        <taxon>Rhynchophorus</taxon>
    </lineage>
</organism>